<protein>
    <submittedName>
        <fullName evidence="7">Nucleotide-binding domain-containing protein</fullName>
    </submittedName>
</protein>
<dbReference type="Gene3D" id="3.30.9.10">
    <property type="entry name" value="D-Amino Acid Oxidase, subunit A, domain 2"/>
    <property type="match status" value="1"/>
</dbReference>
<dbReference type="GO" id="GO:0051698">
    <property type="term" value="F:saccharopine oxidase activity"/>
    <property type="evidence" value="ECO:0007669"/>
    <property type="project" value="TreeGrafter"/>
</dbReference>
<dbReference type="Proteomes" id="UP000800200">
    <property type="component" value="Unassembled WGS sequence"/>
</dbReference>
<dbReference type="InterPro" id="IPR036188">
    <property type="entry name" value="FAD/NAD-bd_sf"/>
</dbReference>
<evidence type="ECO:0000256" key="3">
    <source>
        <dbReference type="ARBA" id="ARBA00022630"/>
    </source>
</evidence>
<dbReference type="EMBL" id="ML994710">
    <property type="protein sequence ID" value="KAF2176378.1"/>
    <property type="molecule type" value="Genomic_DNA"/>
</dbReference>
<dbReference type="PANTHER" id="PTHR10961:SF24">
    <property type="entry name" value="HYPOTHETICAL FRUCTOSYL AMINE:OXYGEN OXIDOREDUCTASE (EUROFUNG)"/>
    <property type="match status" value="1"/>
</dbReference>
<proteinExistence type="inferred from homology"/>
<dbReference type="GO" id="GO:0008115">
    <property type="term" value="F:sarcosine oxidase activity"/>
    <property type="evidence" value="ECO:0007669"/>
    <property type="project" value="TreeGrafter"/>
</dbReference>
<feature type="domain" description="FAD dependent oxidoreductase" evidence="6">
    <location>
        <begin position="10"/>
        <end position="382"/>
    </location>
</feature>
<evidence type="ECO:0000313" key="7">
    <source>
        <dbReference type="EMBL" id="KAF2176378.1"/>
    </source>
</evidence>
<keyword evidence="5" id="KW-0560">Oxidoreductase</keyword>
<name>A0A6A6DD33_9PEZI</name>
<dbReference type="Gene3D" id="3.50.50.60">
    <property type="entry name" value="FAD/NAD(P)-binding domain"/>
    <property type="match status" value="1"/>
</dbReference>
<dbReference type="GO" id="GO:0050660">
    <property type="term" value="F:flavin adenine dinucleotide binding"/>
    <property type="evidence" value="ECO:0007669"/>
    <property type="project" value="InterPro"/>
</dbReference>
<sequence>METPVNESAVLIIGAGTWGFSIALQLARRGFTGIKVLDASSFPSSSAAGNDLNKIAEEANEPSDDDSDEDYFWNKVHQLSMETWKNDPLFKPFYHATGFIMAACGDRAYEHCLKYAKSEQADLIPLKSKEHFRSTMPKGVLTGSFPQWRGFWKDGGAGWVFASGALREMYAEAVKLGVHFMTGSSEGAVQTLLQSSSKDTIIGAQTADGVRHKASLTILATGANSDSLLDFKKQLRPTAWTLAHLPLAAEEIENYRNLPVLYGVDRGFFIEPDAENHQMKICDEHPGYCNFIDVEGELRSVPFARQQIPKDAERRMRRLLKETMPQFEQRDFSFARICWDADTVDRLFLIDWHPELKNLVIAVGGSGHGFMTNPAVGILVADVVENKVEERLKRMMRWRPKTSVHRNWWDTQNRFGADGKVMDFQDVQEWTTIGEGEKGDLCT</sequence>
<dbReference type="OrthoDB" id="2219495at2759"/>
<dbReference type="InterPro" id="IPR045170">
    <property type="entry name" value="MTOX"/>
</dbReference>
<keyword evidence="4" id="KW-0274">FAD</keyword>
<accession>A0A6A6DD33</accession>
<dbReference type="InterPro" id="IPR006076">
    <property type="entry name" value="FAD-dep_OxRdtase"/>
</dbReference>
<evidence type="ECO:0000259" key="6">
    <source>
        <dbReference type="Pfam" id="PF01266"/>
    </source>
</evidence>
<evidence type="ECO:0000256" key="4">
    <source>
        <dbReference type="ARBA" id="ARBA00022827"/>
    </source>
</evidence>
<evidence type="ECO:0000256" key="1">
    <source>
        <dbReference type="ARBA" id="ARBA00001974"/>
    </source>
</evidence>
<dbReference type="SUPFAM" id="SSF51905">
    <property type="entry name" value="FAD/NAD(P)-binding domain"/>
    <property type="match status" value="1"/>
</dbReference>
<organism evidence="7 8">
    <name type="scientific">Zopfia rhizophila CBS 207.26</name>
    <dbReference type="NCBI Taxonomy" id="1314779"/>
    <lineage>
        <taxon>Eukaryota</taxon>
        <taxon>Fungi</taxon>
        <taxon>Dikarya</taxon>
        <taxon>Ascomycota</taxon>
        <taxon>Pezizomycotina</taxon>
        <taxon>Dothideomycetes</taxon>
        <taxon>Dothideomycetes incertae sedis</taxon>
        <taxon>Zopfiaceae</taxon>
        <taxon>Zopfia</taxon>
    </lineage>
</organism>
<evidence type="ECO:0000313" key="8">
    <source>
        <dbReference type="Proteomes" id="UP000800200"/>
    </source>
</evidence>
<reference evidence="7" key="1">
    <citation type="journal article" date="2020" name="Stud. Mycol.">
        <title>101 Dothideomycetes genomes: a test case for predicting lifestyles and emergence of pathogens.</title>
        <authorList>
            <person name="Haridas S."/>
            <person name="Albert R."/>
            <person name="Binder M."/>
            <person name="Bloem J."/>
            <person name="Labutti K."/>
            <person name="Salamov A."/>
            <person name="Andreopoulos B."/>
            <person name="Baker S."/>
            <person name="Barry K."/>
            <person name="Bills G."/>
            <person name="Bluhm B."/>
            <person name="Cannon C."/>
            <person name="Castanera R."/>
            <person name="Culley D."/>
            <person name="Daum C."/>
            <person name="Ezra D."/>
            <person name="Gonzalez J."/>
            <person name="Henrissat B."/>
            <person name="Kuo A."/>
            <person name="Liang C."/>
            <person name="Lipzen A."/>
            <person name="Lutzoni F."/>
            <person name="Magnuson J."/>
            <person name="Mondo S."/>
            <person name="Nolan M."/>
            <person name="Ohm R."/>
            <person name="Pangilinan J."/>
            <person name="Park H.-J."/>
            <person name="Ramirez L."/>
            <person name="Alfaro M."/>
            <person name="Sun H."/>
            <person name="Tritt A."/>
            <person name="Yoshinaga Y."/>
            <person name="Zwiers L.-H."/>
            <person name="Turgeon B."/>
            <person name="Goodwin S."/>
            <person name="Spatafora J."/>
            <person name="Crous P."/>
            <person name="Grigoriev I."/>
        </authorList>
    </citation>
    <scope>NUCLEOTIDE SEQUENCE</scope>
    <source>
        <strain evidence="7">CBS 207.26</strain>
    </source>
</reference>
<comment type="cofactor">
    <cofactor evidence="1">
        <name>FAD</name>
        <dbReference type="ChEBI" id="CHEBI:57692"/>
    </cofactor>
</comment>
<evidence type="ECO:0000256" key="2">
    <source>
        <dbReference type="ARBA" id="ARBA00010989"/>
    </source>
</evidence>
<comment type="similarity">
    <text evidence="2">Belongs to the MSOX/MTOX family.</text>
</comment>
<keyword evidence="3" id="KW-0285">Flavoprotein</keyword>
<keyword evidence="8" id="KW-1185">Reference proteome</keyword>
<dbReference type="PANTHER" id="PTHR10961">
    <property type="entry name" value="PEROXISOMAL SARCOSINE OXIDASE"/>
    <property type="match status" value="1"/>
</dbReference>
<evidence type="ECO:0000256" key="5">
    <source>
        <dbReference type="ARBA" id="ARBA00023002"/>
    </source>
</evidence>
<dbReference type="AlphaFoldDB" id="A0A6A6DD33"/>
<gene>
    <name evidence="7" type="ORF">K469DRAFT_700104</name>
</gene>
<dbReference type="Pfam" id="PF01266">
    <property type="entry name" value="DAO"/>
    <property type="match status" value="1"/>
</dbReference>